<evidence type="ECO:0000256" key="6">
    <source>
        <dbReference type="ARBA" id="ARBA00023237"/>
    </source>
</evidence>
<dbReference type="Pfam" id="PF07244">
    <property type="entry name" value="POTRA"/>
    <property type="match status" value="1"/>
</dbReference>
<keyword evidence="4" id="KW-0732">Signal</keyword>
<dbReference type="Gene3D" id="2.40.160.50">
    <property type="entry name" value="membrane protein fhac: a member of the omp85/tpsb transporter family"/>
    <property type="match status" value="1"/>
</dbReference>
<evidence type="ECO:0000256" key="5">
    <source>
        <dbReference type="ARBA" id="ARBA00023136"/>
    </source>
</evidence>
<evidence type="ECO:0000259" key="8">
    <source>
        <dbReference type="Pfam" id="PF07244"/>
    </source>
</evidence>
<dbReference type="PANTHER" id="PTHR12815:SF47">
    <property type="entry name" value="TRANSLOCATION AND ASSEMBLY MODULE SUBUNIT TAMA"/>
    <property type="match status" value="1"/>
</dbReference>
<evidence type="ECO:0000313" key="9">
    <source>
        <dbReference type="EMBL" id="RCX11046.1"/>
    </source>
</evidence>
<feature type="domain" description="POTRA" evidence="8">
    <location>
        <begin position="242"/>
        <end position="314"/>
    </location>
</feature>
<dbReference type="AlphaFoldDB" id="A0A369AS14"/>
<evidence type="ECO:0000256" key="3">
    <source>
        <dbReference type="ARBA" id="ARBA00022692"/>
    </source>
</evidence>
<dbReference type="GO" id="GO:0019867">
    <property type="term" value="C:outer membrane"/>
    <property type="evidence" value="ECO:0007669"/>
    <property type="project" value="InterPro"/>
</dbReference>
<dbReference type="Gene3D" id="3.10.20.310">
    <property type="entry name" value="membrane protein fhac"/>
    <property type="match status" value="2"/>
</dbReference>
<comment type="subcellular location">
    <subcellularLocation>
        <location evidence="1">Membrane</location>
    </subcellularLocation>
</comment>
<evidence type="ECO:0000259" key="7">
    <source>
        <dbReference type="Pfam" id="PF01103"/>
    </source>
</evidence>
<sequence>MCRRVAAPARGPALFFLLFALALLLSGCSVWQRVTGRGTDADAAATGEGRAAFTLEVQAPDALRALLERHLELQRFRQLPDLQEGELQRLLARADEDARELLATQGYFAPRITIETHAAPGDAAAVRVVRLRVDPGPQTRVVRADIGFVGHSVSAQTDTPVARPGAPESGARQLQRVQRSWELPPGQPFTQAGWDAAKKESLHQLQARRYAGARLESSRADIDADTSEATLSVLYDPGPPYFFGPLRVEGSQRYDPEGARRIARLPTGSLYSEAQMLDAQQRLAASGYYDTVFLLLDTEAPDPKAAPVVAQVREAPLQKYVFGAGVSTDAGPRLSVDHIHNRVPGIGWRAVSRIALDNKDKLLGTELMDLPDESGWRWFGSGKLQREDTGDYRVNSGRLRAGRSMSDLRIDRSYFLQYDNAHSQGLNPPPTSSSLSANTSWTGRYFNSNLAPTRGYGLGLELGAGSTLGEHHEPYARSLLRWQWFVPLGRVEGEDGRGRRSRLAVRTDLGAVLARTNAPVPVTELFLTGGDATVRGYAYRSIGARTENNQLYGGRYLAVGSIEWQRPMLRDGRVSDWENTFFIDAGAVADRVRALDPRVGVGTGVRWRSPVGPLQADLAYGVRVHSLRLHMRLGFNF</sequence>
<dbReference type="EMBL" id="QPJU01000002">
    <property type="protein sequence ID" value="RCX11046.1"/>
    <property type="molecule type" value="Genomic_DNA"/>
</dbReference>
<dbReference type="OrthoDB" id="9769707at2"/>
<keyword evidence="10" id="KW-1185">Reference proteome</keyword>
<proteinExistence type="predicted"/>
<dbReference type="InterPro" id="IPR010827">
    <property type="entry name" value="BamA/TamA_POTRA"/>
</dbReference>
<dbReference type="PANTHER" id="PTHR12815">
    <property type="entry name" value="SORTING AND ASSEMBLY MACHINERY SAMM50 PROTEIN FAMILY MEMBER"/>
    <property type="match status" value="1"/>
</dbReference>
<gene>
    <name evidence="9" type="ORF">DFR45_102448</name>
</gene>
<feature type="domain" description="Bacterial surface antigen (D15)" evidence="7">
    <location>
        <begin position="427"/>
        <end position="623"/>
    </location>
</feature>
<evidence type="ECO:0000256" key="2">
    <source>
        <dbReference type="ARBA" id="ARBA00022452"/>
    </source>
</evidence>
<dbReference type="Proteomes" id="UP000252174">
    <property type="component" value="Unassembled WGS sequence"/>
</dbReference>
<keyword evidence="6" id="KW-0998">Cell outer membrane</keyword>
<comment type="caution">
    <text evidence="9">The sequence shown here is derived from an EMBL/GenBank/DDBJ whole genome shotgun (WGS) entry which is preliminary data.</text>
</comment>
<evidence type="ECO:0000256" key="4">
    <source>
        <dbReference type="ARBA" id="ARBA00022729"/>
    </source>
</evidence>
<dbReference type="PROSITE" id="PS51257">
    <property type="entry name" value="PROKAR_LIPOPROTEIN"/>
    <property type="match status" value="1"/>
</dbReference>
<protein>
    <submittedName>
        <fullName evidence="9">Autotransporter secretion outer membrane protein TamA</fullName>
    </submittedName>
</protein>
<keyword evidence="5" id="KW-0472">Membrane</keyword>
<dbReference type="InterPro" id="IPR039910">
    <property type="entry name" value="D15-like"/>
</dbReference>
<organism evidence="9 10">
    <name type="scientific">Extensimonas vulgaris</name>
    <dbReference type="NCBI Taxonomy" id="1031594"/>
    <lineage>
        <taxon>Bacteria</taxon>
        <taxon>Pseudomonadati</taxon>
        <taxon>Pseudomonadota</taxon>
        <taxon>Betaproteobacteria</taxon>
        <taxon>Burkholderiales</taxon>
        <taxon>Comamonadaceae</taxon>
        <taxon>Extensimonas</taxon>
    </lineage>
</organism>
<dbReference type="Pfam" id="PF01103">
    <property type="entry name" value="Omp85"/>
    <property type="match status" value="1"/>
</dbReference>
<accession>A0A369AS14</accession>
<dbReference type="RefSeq" id="WP_114482603.1">
    <property type="nucleotide sequence ID" value="NZ_QPJU01000002.1"/>
</dbReference>
<name>A0A369AS14_9BURK</name>
<evidence type="ECO:0000256" key="1">
    <source>
        <dbReference type="ARBA" id="ARBA00004370"/>
    </source>
</evidence>
<dbReference type="InterPro" id="IPR000184">
    <property type="entry name" value="Bac_surfAg_D15"/>
</dbReference>
<evidence type="ECO:0000313" key="10">
    <source>
        <dbReference type="Proteomes" id="UP000252174"/>
    </source>
</evidence>
<reference evidence="9 10" key="1">
    <citation type="submission" date="2018-07" db="EMBL/GenBank/DDBJ databases">
        <title>Genomic Encyclopedia of Type Strains, Phase IV (KMG-IV): sequencing the most valuable type-strain genomes for metagenomic binning, comparative biology and taxonomic classification.</title>
        <authorList>
            <person name="Goeker M."/>
        </authorList>
    </citation>
    <scope>NUCLEOTIDE SEQUENCE [LARGE SCALE GENOMIC DNA]</scope>
    <source>
        <strain evidence="9 10">DSM 100911</strain>
    </source>
</reference>
<keyword evidence="3" id="KW-0812">Transmembrane</keyword>
<keyword evidence="2" id="KW-1134">Transmembrane beta strand</keyword>